<keyword evidence="3" id="KW-1185">Reference proteome</keyword>
<dbReference type="PANTHER" id="PTHR19328:SF53">
    <property type="entry name" value="MEMBRANE PROTEIN"/>
    <property type="match status" value="1"/>
</dbReference>
<dbReference type="InterPro" id="IPR011042">
    <property type="entry name" value="6-blade_b-propeller_TolB-like"/>
</dbReference>
<gene>
    <name evidence="2" type="ordered locus">Rmar_0511</name>
</gene>
<dbReference type="STRING" id="518766.Rmar_0511"/>
<sequence length="430" mass="47404">MKSNRKIVAQWLLVLLLAGCNGINSRPVQQSLACDPDNGGITLPEGFCALVVADNVGRARHIVVRDNGDIYVALMRLQNGHGIAALRDTSGDGRADLIAYFGDVPGTGIDIRDGYLYFAPDTALLRYRLVEGELLPQEPPELVAGGLPERGQHAAKTFAFDEAGYVYINIGAPSNACQSRDRQRGVPGMDPCPLLERYGGIWRFRADVLGQRQDDGLRYATGIRNAVAIAWNPFADALYVVQHGRDQLDTLWPEYFDAEDNANLPAEEFFRVDEGDDFGWPYCYYDPIQNKKVLAPEYGGDGQTVGRCDQFEDPIVAYPAHWAPNDLIFYDGTQFPERYRGGAFIAFHGSWNRAPLPQAGYNVVFQPMNADGTPAGDWEVFADGFAGTDQIRSTGDAKHRPMGLAVGPDGSLYISDSVRGRIWRVIYRGS</sequence>
<dbReference type="PROSITE" id="PS51257">
    <property type="entry name" value="PROKAR_LIPOPROTEIN"/>
    <property type="match status" value="1"/>
</dbReference>
<dbReference type="HOGENOM" id="CLU_024435_3_1_10"/>
<dbReference type="OrthoDB" id="9811395at2"/>
<dbReference type="KEGG" id="rmr:Rmar_0511"/>
<dbReference type="EMBL" id="CP001807">
    <property type="protein sequence ID" value="ACY47413.1"/>
    <property type="molecule type" value="Genomic_DNA"/>
</dbReference>
<dbReference type="PANTHER" id="PTHR19328">
    <property type="entry name" value="HEDGEHOG-INTERACTING PROTEIN"/>
    <property type="match status" value="1"/>
</dbReference>
<evidence type="ECO:0000259" key="1">
    <source>
        <dbReference type="Pfam" id="PF22807"/>
    </source>
</evidence>
<dbReference type="Gene3D" id="2.120.10.30">
    <property type="entry name" value="TolB, C-terminal domain"/>
    <property type="match status" value="1"/>
</dbReference>
<feature type="domain" description="Pyrroloquinoline quinone-dependent pyranose dehydrogenase beta-propeller" evidence="1">
    <location>
        <begin position="43"/>
        <end position="424"/>
    </location>
</feature>
<dbReference type="InterPro" id="IPR054539">
    <property type="entry name" value="Beta-prop_PDH"/>
</dbReference>
<evidence type="ECO:0000313" key="3">
    <source>
        <dbReference type="Proteomes" id="UP000002221"/>
    </source>
</evidence>
<proteinExistence type="predicted"/>
<protein>
    <submittedName>
        <fullName evidence="2">L-sorbosone dehydrogenase</fullName>
    </submittedName>
</protein>
<dbReference type="RefSeq" id="WP_012843025.1">
    <property type="nucleotide sequence ID" value="NC_013501.1"/>
</dbReference>
<dbReference type="AlphaFoldDB" id="D0MEW3"/>
<dbReference type="SUPFAM" id="SSF50952">
    <property type="entry name" value="Soluble quinoprotein glucose dehydrogenase"/>
    <property type="match status" value="1"/>
</dbReference>
<dbReference type="eggNOG" id="COG2133">
    <property type="taxonomic scope" value="Bacteria"/>
</dbReference>
<dbReference type="Pfam" id="PF22807">
    <property type="entry name" value="TrAA12"/>
    <property type="match status" value="1"/>
</dbReference>
<evidence type="ECO:0000313" key="2">
    <source>
        <dbReference type="EMBL" id="ACY47413.1"/>
    </source>
</evidence>
<dbReference type="InterPro" id="IPR011041">
    <property type="entry name" value="Quinoprot_gluc/sorb_DH_b-prop"/>
</dbReference>
<name>D0MEW3_RHOM4</name>
<dbReference type="Proteomes" id="UP000002221">
    <property type="component" value="Chromosome"/>
</dbReference>
<organism evidence="2 3">
    <name type="scientific">Rhodothermus marinus (strain ATCC 43812 / DSM 4252 / R-10)</name>
    <name type="common">Rhodothermus obamensis</name>
    <dbReference type="NCBI Taxonomy" id="518766"/>
    <lineage>
        <taxon>Bacteria</taxon>
        <taxon>Pseudomonadati</taxon>
        <taxon>Rhodothermota</taxon>
        <taxon>Rhodothermia</taxon>
        <taxon>Rhodothermales</taxon>
        <taxon>Rhodothermaceae</taxon>
        <taxon>Rhodothermus</taxon>
    </lineage>
</organism>
<reference evidence="2 3" key="1">
    <citation type="journal article" date="2009" name="Stand. Genomic Sci.">
        <title>Complete genome sequence of Rhodothermus marinus type strain (R-10).</title>
        <authorList>
            <person name="Nolan M."/>
            <person name="Tindall B.J."/>
            <person name="Pomrenke H."/>
            <person name="Lapidus A."/>
            <person name="Copeland A."/>
            <person name="Glavina Del Rio T."/>
            <person name="Lucas S."/>
            <person name="Chen F."/>
            <person name="Tice H."/>
            <person name="Cheng J.F."/>
            <person name="Saunders E."/>
            <person name="Han C."/>
            <person name="Bruce D."/>
            <person name="Goodwin L."/>
            <person name="Chain P."/>
            <person name="Pitluck S."/>
            <person name="Ovchinikova G."/>
            <person name="Pati A."/>
            <person name="Ivanova N."/>
            <person name="Mavromatis K."/>
            <person name="Chen A."/>
            <person name="Palaniappan K."/>
            <person name="Land M."/>
            <person name="Hauser L."/>
            <person name="Chang Y.J."/>
            <person name="Jeffries C.D."/>
            <person name="Brettin T."/>
            <person name="Goker M."/>
            <person name="Bristow J."/>
            <person name="Eisen J.A."/>
            <person name="Markowitz V."/>
            <person name="Hugenholtz P."/>
            <person name="Kyrpides N.C."/>
            <person name="Klenk H.P."/>
            <person name="Detter J.C."/>
        </authorList>
    </citation>
    <scope>NUCLEOTIDE SEQUENCE [LARGE SCALE GENOMIC DNA]</scope>
    <source>
        <strain evidence="3">ATCC 43812 / DSM 4252 / R-10</strain>
    </source>
</reference>
<accession>D0MEW3</accession>